<sequence>MNHKSINLIEFIVLQTCLK</sequence>
<name>A0A0A9FRP2_ARUDO</name>
<reference evidence="1" key="1">
    <citation type="submission" date="2014-09" db="EMBL/GenBank/DDBJ databases">
        <authorList>
            <person name="Magalhaes I.L.F."/>
            <person name="Oliveira U."/>
            <person name="Santos F.R."/>
            <person name="Vidigal T.H.D.A."/>
            <person name="Brescovit A.D."/>
            <person name="Santos A.J."/>
        </authorList>
    </citation>
    <scope>NUCLEOTIDE SEQUENCE</scope>
    <source>
        <tissue evidence="1">Shoot tissue taken approximately 20 cm above the soil surface</tissue>
    </source>
</reference>
<reference evidence="1" key="2">
    <citation type="journal article" date="2015" name="Data Brief">
        <title>Shoot transcriptome of the giant reed, Arundo donax.</title>
        <authorList>
            <person name="Barrero R.A."/>
            <person name="Guerrero F.D."/>
            <person name="Moolhuijzen P."/>
            <person name="Goolsby J.A."/>
            <person name="Tidwell J."/>
            <person name="Bellgard S.E."/>
            <person name="Bellgard M.I."/>
        </authorList>
    </citation>
    <scope>NUCLEOTIDE SEQUENCE</scope>
    <source>
        <tissue evidence="1">Shoot tissue taken approximately 20 cm above the soil surface</tissue>
    </source>
</reference>
<proteinExistence type="predicted"/>
<dbReference type="AlphaFoldDB" id="A0A0A9FRP2"/>
<accession>A0A0A9FRP2</accession>
<dbReference type="EMBL" id="GBRH01184910">
    <property type="protein sequence ID" value="JAE12986.1"/>
    <property type="molecule type" value="Transcribed_RNA"/>
</dbReference>
<evidence type="ECO:0000313" key="1">
    <source>
        <dbReference type="EMBL" id="JAE12986.1"/>
    </source>
</evidence>
<protein>
    <submittedName>
        <fullName evidence="1">Uncharacterized protein</fullName>
    </submittedName>
</protein>
<organism evidence="1">
    <name type="scientific">Arundo donax</name>
    <name type="common">Giant reed</name>
    <name type="synonym">Donax arundinaceus</name>
    <dbReference type="NCBI Taxonomy" id="35708"/>
    <lineage>
        <taxon>Eukaryota</taxon>
        <taxon>Viridiplantae</taxon>
        <taxon>Streptophyta</taxon>
        <taxon>Embryophyta</taxon>
        <taxon>Tracheophyta</taxon>
        <taxon>Spermatophyta</taxon>
        <taxon>Magnoliopsida</taxon>
        <taxon>Liliopsida</taxon>
        <taxon>Poales</taxon>
        <taxon>Poaceae</taxon>
        <taxon>PACMAD clade</taxon>
        <taxon>Arundinoideae</taxon>
        <taxon>Arundineae</taxon>
        <taxon>Arundo</taxon>
    </lineage>
</organism>